<protein>
    <recommendedName>
        <fullName evidence="4">BZIP domain-containing protein</fullName>
    </recommendedName>
</protein>
<dbReference type="PANTHER" id="PTHR38116:SF8">
    <property type="entry name" value="BZIP DOMAIN-CONTAINING PROTEIN"/>
    <property type="match status" value="1"/>
</dbReference>
<evidence type="ECO:0008006" key="4">
    <source>
        <dbReference type="Google" id="ProtNLM"/>
    </source>
</evidence>
<gene>
    <name evidence="2" type="ORF">ASPWEDRAFT_35540</name>
</gene>
<evidence type="ECO:0000313" key="2">
    <source>
        <dbReference type="EMBL" id="OJJ41917.1"/>
    </source>
</evidence>
<feature type="compositionally biased region" description="Basic and acidic residues" evidence="1">
    <location>
        <begin position="1"/>
        <end position="15"/>
    </location>
</feature>
<dbReference type="OrthoDB" id="2245989at2759"/>
<dbReference type="AlphaFoldDB" id="A0A1L9S457"/>
<dbReference type="PANTHER" id="PTHR38116">
    <property type="entry name" value="CHROMOSOME 7, WHOLE GENOME SHOTGUN SEQUENCE"/>
    <property type="match status" value="1"/>
</dbReference>
<feature type="region of interest" description="Disordered" evidence="1">
    <location>
        <begin position="1"/>
        <end position="83"/>
    </location>
</feature>
<evidence type="ECO:0000256" key="1">
    <source>
        <dbReference type="SAM" id="MobiDB-lite"/>
    </source>
</evidence>
<proteinExistence type="predicted"/>
<dbReference type="GeneID" id="63750095"/>
<evidence type="ECO:0000313" key="3">
    <source>
        <dbReference type="Proteomes" id="UP000184383"/>
    </source>
</evidence>
<dbReference type="Proteomes" id="UP000184383">
    <property type="component" value="Unassembled WGS sequence"/>
</dbReference>
<organism evidence="2 3">
    <name type="scientific">Aspergillus wentii DTO 134E9</name>
    <dbReference type="NCBI Taxonomy" id="1073089"/>
    <lineage>
        <taxon>Eukaryota</taxon>
        <taxon>Fungi</taxon>
        <taxon>Dikarya</taxon>
        <taxon>Ascomycota</taxon>
        <taxon>Pezizomycotina</taxon>
        <taxon>Eurotiomycetes</taxon>
        <taxon>Eurotiomycetidae</taxon>
        <taxon>Eurotiales</taxon>
        <taxon>Aspergillaceae</taxon>
        <taxon>Aspergillus</taxon>
        <taxon>Aspergillus subgen. Cremei</taxon>
    </lineage>
</organism>
<reference evidence="3" key="1">
    <citation type="journal article" date="2017" name="Genome Biol.">
        <title>Comparative genomics reveals high biological diversity and specific adaptations in the industrially and medically important fungal genus Aspergillus.</title>
        <authorList>
            <person name="de Vries R.P."/>
            <person name="Riley R."/>
            <person name="Wiebenga A."/>
            <person name="Aguilar-Osorio G."/>
            <person name="Amillis S."/>
            <person name="Uchima C.A."/>
            <person name="Anderluh G."/>
            <person name="Asadollahi M."/>
            <person name="Askin M."/>
            <person name="Barry K."/>
            <person name="Battaglia E."/>
            <person name="Bayram O."/>
            <person name="Benocci T."/>
            <person name="Braus-Stromeyer S.A."/>
            <person name="Caldana C."/>
            <person name="Canovas D."/>
            <person name="Cerqueira G.C."/>
            <person name="Chen F."/>
            <person name="Chen W."/>
            <person name="Choi C."/>
            <person name="Clum A."/>
            <person name="Dos Santos R.A."/>
            <person name="Damasio A.R."/>
            <person name="Diallinas G."/>
            <person name="Emri T."/>
            <person name="Fekete E."/>
            <person name="Flipphi M."/>
            <person name="Freyberg S."/>
            <person name="Gallo A."/>
            <person name="Gournas C."/>
            <person name="Habgood R."/>
            <person name="Hainaut M."/>
            <person name="Harispe M.L."/>
            <person name="Henrissat B."/>
            <person name="Hilden K.S."/>
            <person name="Hope R."/>
            <person name="Hossain A."/>
            <person name="Karabika E."/>
            <person name="Karaffa L."/>
            <person name="Karanyi Z."/>
            <person name="Krasevec N."/>
            <person name="Kuo A."/>
            <person name="Kusch H."/>
            <person name="LaButti K."/>
            <person name="Lagendijk E.L."/>
            <person name="Lapidus A."/>
            <person name="Levasseur A."/>
            <person name="Lindquist E."/>
            <person name="Lipzen A."/>
            <person name="Logrieco A.F."/>
            <person name="MacCabe A."/>
            <person name="Maekelae M.R."/>
            <person name="Malavazi I."/>
            <person name="Melin P."/>
            <person name="Meyer V."/>
            <person name="Mielnichuk N."/>
            <person name="Miskei M."/>
            <person name="Molnar A.P."/>
            <person name="Mule G."/>
            <person name="Ngan C.Y."/>
            <person name="Orejas M."/>
            <person name="Orosz E."/>
            <person name="Ouedraogo J.P."/>
            <person name="Overkamp K.M."/>
            <person name="Park H.-S."/>
            <person name="Perrone G."/>
            <person name="Piumi F."/>
            <person name="Punt P.J."/>
            <person name="Ram A.F."/>
            <person name="Ramon A."/>
            <person name="Rauscher S."/>
            <person name="Record E."/>
            <person name="Riano-Pachon D.M."/>
            <person name="Robert V."/>
            <person name="Roehrig J."/>
            <person name="Ruller R."/>
            <person name="Salamov A."/>
            <person name="Salih N.S."/>
            <person name="Samson R.A."/>
            <person name="Sandor E."/>
            <person name="Sanguinetti M."/>
            <person name="Schuetze T."/>
            <person name="Sepcic K."/>
            <person name="Shelest E."/>
            <person name="Sherlock G."/>
            <person name="Sophianopoulou V."/>
            <person name="Squina F.M."/>
            <person name="Sun H."/>
            <person name="Susca A."/>
            <person name="Todd R.B."/>
            <person name="Tsang A."/>
            <person name="Unkles S.E."/>
            <person name="van de Wiele N."/>
            <person name="van Rossen-Uffink D."/>
            <person name="Oliveira J.V."/>
            <person name="Vesth T.C."/>
            <person name="Visser J."/>
            <person name="Yu J.-H."/>
            <person name="Zhou M."/>
            <person name="Andersen M.R."/>
            <person name="Archer D.B."/>
            <person name="Baker S.E."/>
            <person name="Benoit I."/>
            <person name="Brakhage A.A."/>
            <person name="Braus G.H."/>
            <person name="Fischer R."/>
            <person name="Frisvad J.C."/>
            <person name="Goldman G.H."/>
            <person name="Houbraken J."/>
            <person name="Oakley B."/>
            <person name="Pocsi I."/>
            <person name="Scazzocchio C."/>
            <person name="Seiboth B."/>
            <person name="vanKuyk P.A."/>
            <person name="Wortman J."/>
            <person name="Dyer P.S."/>
            <person name="Grigoriev I.V."/>
        </authorList>
    </citation>
    <scope>NUCLEOTIDE SEQUENCE [LARGE SCALE GENOMIC DNA]</scope>
    <source>
        <strain evidence="3">DTO 134E9</strain>
    </source>
</reference>
<accession>A0A1L9S457</accession>
<dbReference type="EMBL" id="KV878209">
    <property type="protein sequence ID" value="OJJ41917.1"/>
    <property type="molecule type" value="Genomic_DNA"/>
</dbReference>
<name>A0A1L9S457_ASPWE</name>
<dbReference type="Pfam" id="PF11905">
    <property type="entry name" value="DUF3425"/>
    <property type="match status" value="1"/>
</dbReference>
<dbReference type="VEuPathDB" id="FungiDB:ASPWEDRAFT_35540"/>
<sequence>MKRDESPVEPVKDDWSGLTDPVERRRRQNRVNQRAYRQRRKAQKAGLDVHPKAIVSSIQTPPTSDSGSGSPETAIVPRNQSPSQSCFATDKALDFLHRFSEAAYQSYMLGCPTSDHLLTLSKVNVFRAFIQNMAILGMDASPDWMHDDSLSPFSTPHPAFIESTNLPQNLRPTPLQRKISHHPWLDFFPLPRMRDNLLKAGDSFDDEDLCLDIMDFWNRAMGGCSLLVWGDPANPENWEVTEEFLRKWTWVVRGCPELMVSTNHWRRQRGEKMIFRYL</sequence>
<dbReference type="InterPro" id="IPR021833">
    <property type="entry name" value="DUF3425"/>
</dbReference>
<feature type="compositionally biased region" description="Low complexity" evidence="1">
    <location>
        <begin position="60"/>
        <end position="71"/>
    </location>
</feature>
<dbReference type="STRING" id="1073089.A0A1L9S457"/>
<dbReference type="RefSeq" id="XP_040695593.1">
    <property type="nucleotide sequence ID" value="XM_040834247.1"/>
</dbReference>
<keyword evidence="3" id="KW-1185">Reference proteome</keyword>